<evidence type="ECO:0000256" key="8">
    <source>
        <dbReference type="ARBA" id="ARBA00023136"/>
    </source>
</evidence>
<evidence type="ECO:0000256" key="10">
    <source>
        <dbReference type="SAM" id="SignalP"/>
    </source>
</evidence>
<organism evidence="11">
    <name type="scientific">Zooxanthella nutricula</name>
    <dbReference type="NCBI Taxonomy" id="1333877"/>
    <lineage>
        <taxon>Eukaryota</taxon>
        <taxon>Sar</taxon>
        <taxon>Alveolata</taxon>
        <taxon>Dinophyceae</taxon>
        <taxon>Peridiniales</taxon>
        <taxon>Peridiniales incertae sedis</taxon>
        <taxon>Zooxanthella</taxon>
    </lineage>
</organism>
<dbReference type="InterPro" id="IPR004316">
    <property type="entry name" value="SWEET_rpt"/>
</dbReference>
<dbReference type="Gene3D" id="1.20.1280.290">
    <property type="match status" value="2"/>
</dbReference>
<dbReference type="EMBL" id="HBGW01055813">
    <property type="protein sequence ID" value="CAD9593750.1"/>
    <property type="molecule type" value="Transcribed_RNA"/>
</dbReference>
<comment type="subcellular location">
    <subcellularLocation>
        <location evidence="1">Endomembrane system</location>
        <topology evidence="1">Multi-pass membrane protein</topology>
    </subcellularLocation>
</comment>
<gene>
    <name evidence="11" type="ORF">BRAN1462_LOCUS35431</name>
</gene>
<feature type="transmembrane region" description="Helical" evidence="9">
    <location>
        <begin position="467"/>
        <end position="490"/>
    </location>
</feature>
<dbReference type="GO" id="GO:0016020">
    <property type="term" value="C:membrane"/>
    <property type="evidence" value="ECO:0007669"/>
    <property type="project" value="InterPro"/>
</dbReference>
<evidence type="ECO:0000313" key="11">
    <source>
        <dbReference type="EMBL" id="CAD9593750.1"/>
    </source>
</evidence>
<evidence type="ECO:0000256" key="7">
    <source>
        <dbReference type="ARBA" id="ARBA00022989"/>
    </source>
</evidence>
<comment type="similarity">
    <text evidence="2">Belongs to the SWEET sugar transporter family.</text>
</comment>
<dbReference type="PANTHER" id="PTHR10791:SF112">
    <property type="entry name" value="SUGAR TRANSPORTER SWEET1"/>
    <property type="match status" value="1"/>
</dbReference>
<keyword evidence="5 9" id="KW-0812">Transmembrane</keyword>
<keyword evidence="6" id="KW-0677">Repeat</keyword>
<evidence type="ECO:0000256" key="4">
    <source>
        <dbReference type="ARBA" id="ARBA00022597"/>
    </source>
</evidence>
<name>A0A7S2PEQ4_9DINO</name>
<accession>A0A7S2PEQ4</accession>
<reference evidence="11" key="1">
    <citation type="submission" date="2021-01" db="EMBL/GenBank/DDBJ databases">
        <authorList>
            <person name="Corre E."/>
            <person name="Pelletier E."/>
            <person name="Niang G."/>
            <person name="Scheremetjew M."/>
            <person name="Finn R."/>
            <person name="Kale V."/>
            <person name="Holt S."/>
            <person name="Cochrane G."/>
            <person name="Meng A."/>
            <person name="Brown T."/>
            <person name="Cohen L."/>
        </authorList>
    </citation>
    <scope>NUCLEOTIDE SEQUENCE</scope>
    <source>
        <strain evidence="11">RCC3387</strain>
    </source>
</reference>
<feature type="transmembrane region" description="Helical" evidence="9">
    <location>
        <begin position="647"/>
        <end position="669"/>
    </location>
</feature>
<keyword evidence="7 9" id="KW-1133">Transmembrane helix</keyword>
<evidence type="ECO:0008006" key="12">
    <source>
        <dbReference type="Google" id="ProtNLM"/>
    </source>
</evidence>
<feature type="signal peptide" evidence="10">
    <location>
        <begin position="1"/>
        <end position="19"/>
    </location>
</feature>
<dbReference type="GO" id="GO:0012505">
    <property type="term" value="C:endomembrane system"/>
    <property type="evidence" value="ECO:0007669"/>
    <property type="project" value="UniProtKB-SubCell"/>
</dbReference>
<feature type="transmembrane region" description="Helical" evidence="9">
    <location>
        <begin position="558"/>
        <end position="578"/>
    </location>
</feature>
<dbReference type="InterPro" id="IPR047664">
    <property type="entry name" value="SWEET"/>
</dbReference>
<proteinExistence type="inferred from homology"/>
<evidence type="ECO:0000256" key="3">
    <source>
        <dbReference type="ARBA" id="ARBA00022448"/>
    </source>
</evidence>
<keyword evidence="4" id="KW-0762">Sugar transport</keyword>
<feature type="transmembrane region" description="Helical" evidence="9">
    <location>
        <begin position="533"/>
        <end position="553"/>
    </location>
</feature>
<feature type="chain" id="PRO_5030945358" description="Sugar transporter SWEET1" evidence="10">
    <location>
        <begin position="20"/>
        <end position="693"/>
    </location>
</feature>
<keyword evidence="8 9" id="KW-0472">Membrane</keyword>
<feature type="transmembrane region" description="Helical" evidence="9">
    <location>
        <begin position="622"/>
        <end position="641"/>
    </location>
</feature>
<evidence type="ECO:0000256" key="5">
    <source>
        <dbReference type="ARBA" id="ARBA00022692"/>
    </source>
</evidence>
<dbReference type="AlphaFoldDB" id="A0A7S2PEQ4"/>
<evidence type="ECO:0000256" key="2">
    <source>
        <dbReference type="ARBA" id="ARBA00007809"/>
    </source>
</evidence>
<dbReference type="Pfam" id="PF03083">
    <property type="entry name" value="MtN3_slv"/>
    <property type="match status" value="2"/>
</dbReference>
<evidence type="ECO:0000256" key="1">
    <source>
        <dbReference type="ARBA" id="ARBA00004127"/>
    </source>
</evidence>
<evidence type="ECO:0000256" key="9">
    <source>
        <dbReference type="SAM" id="Phobius"/>
    </source>
</evidence>
<dbReference type="GO" id="GO:0051119">
    <property type="term" value="F:sugar transmembrane transporter activity"/>
    <property type="evidence" value="ECO:0007669"/>
    <property type="project" value="InterPro"/>
</dbReference>
<protein>
    <recommendedName>
        <fullName evidence="12">Sugar transporter SWEET1</fullName>
    </recommendedName>
</protein>
<dbReference type="PANTHER" id="PTHR10791">
    <property type="entry name" value="RAG1-ACTIVATING PROTEIN 1"/>
    <property type="match status" value="1"/>
</dbReference>
<feature type="transmembrane region" description="Helical" evidence="9">
    <location>
        <begin position="502"/>
        <end position="521"/>
    </location>
</feature>
<keyword evidence="10" id="KW-0732">Signal</keyword>
<sequence>MALAALLASLAAFIGSLLAFQQASPAQLAAVLSDRAAQARTPRILIVQIDDRELDAAVPEDVVPFWRHSAAINEKYAHNHGYSYKYINFKDVPEGRHGAWAHVAIVRDLLAGGEYDYVMKLDGDATFATTDPLDALVDFGPLERGEKDIALAIDAMYYDLYECPRVHRLTDIERRCDAAGQRGEMITIQNASKCSSWFSADAWARGVHLGELRGVGSDELGEMWLESWRRGGVSALPAGATPHVFDAYGLAQRRRDLSEGGWWRDQTTTPAMAAFGAFNSGVYVAKASAASVALFDDWWRVPNEVCEGGDVAPRFASALGGLVSGAATEAACGAAGEKSDTRNAFTLRPNDLAHLSCADDSLRDYLSGGGVGGSPLYEQPALSLVLPAHMPRVDAYDAWRFNGPFSSLVWHPTGPAKMRRSIVHWFDDLLLKQQQQLDDTLGQDGQSRTRSSLFGYTWEVVPAIKDVIGWLAVFATLAFFAAPVKTVWGAGGIFRTGSTQHIASGFPHFVGFANCLCWVLYAAHDPSKLMQPLVINIIGLVFNASFMVCYWVFAPHKLACFVTLVAVSCPVAAAAQYAEFVGNASPLGQLAALMLVVMRSSPLVAAGEVVRTQSVEKFPLPPLLMTMVASGTWLAFGLYIGDASVTSANVVGATLGALQLALYFTYATVPRPPGAPPKVLLPLFHARSRWGTR</sequence>
<keyword evidence="3" id="KW-0813">Transport</keyword>
<evidence type="ECO:0000256" key="6">
    <source>
        <dbReference type="ARBA" id="ARBA00022737"/>
    </source>
</evidence>